<dbReference type="AlphaFoldDB" id="A0A9E5JWL3"/>
<sequence>MAKFTPPQKNKGPVRTTLRIPAGMLLKMDQVMLREGYNKKQRSLWIGEAIVNLIDRGDFPGLVAEEFIVPGSTKSIPIALSEDLVKDIATSLGRIEDEEDTRKDRSALIRTAIIQRIMAQQGMQLSPQETGLPKADEQSRAQQEAEGKGQGESAA</sequence>
<comment type="caution">
    <text evidence="2">The sequence shown here is derived from an EMBL/GenBank/DDBJ whole genome shotgun (WGS) entry which is preliminary data.</text>
</comment>
<proteinExistence type="predicted"/>
<evidence type="ECO:0000256" key="1">
    <source>
        <dbReference type="SAM" id="MobiDB-lite"/>
    </source>
</evidence>
<protein>
    <submittedName>
        <fullName evidence="2">Uncharacterized protein</fullName>
    </submittedName>
</protein>
<keyword evidence="3" id="KW-1185">Reference proteome</keyword>
<dbReference type="Proteomes" id="UP000787472">
    <property type="component" value="Unassembled WGS sequence"/>
</dbReference>
<evidence type="ECO:0000313" key="3">
    <source>
        <dbReference type="Proteomes" id="UP000787472"/>
    </source>
</evidence>
<reference evidence="2" key="1">
    <citation type="submission" date="2020-03" db="EMBL/GenBank/DDBJ databases">
        <authorList>
            <person name="Guo F."/>
        </authorList>
    </citation>
    <scope>NUCLEOTIDE SEQUENCE</scope>
    <source>
        <strain evidence="2">JCM 30134</strain>
    </source>
</reference>
<evidence type="ECO:0000313" key="2">
    <source>
        <dbReference type="EMBL" id="NHO65906.1"/>
    </source>
</evidence>
<feature type="region of interest" description="Disordered" evidence="1">
    <location>
        <begin position="120"/>
        <end position="155"/>
    </location>
</feature>
<gene>
    <name evidence="2" type="ORF">G8770_10170</name>
</gene>
<feature type="compositionally biased region" description="Basic and acidic residues" evidence="1">
    <location>
        <begin position="134"/>
        <end position="149"/>
    </location>
</feature>
<accession>A0A9E5JWL3</accession>
<dbReference type="EMBL" id="JAAONZ010000006">
    <property type="protein sequence ID" value="NHO65906.1"/>
    <property type="molecule type" value="Genomic_DNA"/>
</dbReference>
<organism evidence="2 3">
    <name type="scientific">Pseudomaricurvus hydrocarbonicus</name>
    <dbReference type="NCBI Taxonomy" id="1470433"/>
    <lineage>
        <taxon>Bacteria</taxon>
        <taxon>Pseudomonadati</taxon>
        <taxon>Pseudomonadota</taxon>
        <taxon>Gammaproteobacteria</taxon>
        <taxon>Cellvibrionales</taxon>
        <taxon>Cellvibrionaceae</taxon>
        <taxon>Pseudomaricurvus</taxon>
    </lineage>
</organism>
<dbReference type="RefSeq" id="WP_167185744.1">
    <property type="nucleotide sequence ID" value="NZ_JAAONZ010000006.1"/>
</dbReference>
<name>A0A9E5JWL3_9GAMM</name>